<dbReference type="AlphaFoldDB" id="A0A1J1I8U4"/>
<dbReference type="EMBL" id="CVRI01000044">
    <property type="protein sequence ID" value="CRK96711.1"/>
    <property type="molecule type" value="Genomic_DNA"/>
</dbReference>
<evidence type="ECO:0000313" key="2">
    <source>
        <dbReference type="Proteomes" id="UP000183832"/>
    </source>
</evidence>
<evidence type="ECO:0000313" key="1">
    <source>
        <dbReference type="EMBL" id="CRK96711.1"/>
    </source>
</evidence>
<organism evidence="1 2">
    <name type="scientific">Clunio marinus</name>
    <dbReference type="NCBI Taxonomy" id="568069"/>
    <lineage>
        <taxon>Eukaryota</taxon>
        <taxon>Metazoa</taxon>
        <taxon>Ecdysozoa</taxon>
        <taxon>Arthropoda</taxon>
        <taxon>Hexapoda</taxon>
        <taxon>Insecta</taxon>
        <taxon>Pterygota</taxon>
        <taxon>Neoptera</taxon>
        <taxon>Endopterygota</taxon>
        <taxon>Diptera</taxon>
        <taxon>Nematocera</taxon>
        <taxon>Chironomoidea</taxon>
        <taxon>Chironomidae</taxon>
        <taxon>Clunio</taxon>
    </lineage>
</organism>
<name>A0A1J1I8U4_9DIPT</name>
<sequence length="287" mass="33756">MSFHKRIIRRTCVQEKRFERELCHIYVTCISEGEADRYKKCFQNYAEKTGHVDAYCETKIVELREGIDDSIKSILKRENMTECGWKLFKDYKVDDIAFNAFIQQYTNSTIDEKCFDEEIKNIFEKFAQGAKSYCFPEFIGNHFDKLERGDLDASDSHMAACVFKYLISIKIIDPKLHNVSEEVYTNENCEAEFAEWRESFPSVFFPFAFNFYDGIFGLGTAKVVECELQKTKEEKLNEQMFSCRILAFLDQSDAQLQESRINFINLNKKYLKIQLQCLDKIFECAVE</sequence>
<protein>
    <submittedName>
        <fullName evidence="1">CLUMA_CG010286, isoform A</fullName>
    </submittedName>
</protein>
<keyword evidence="2" id="KW-1185">Reference proteome</keyword>
<accession>A0A1J1I8U4</accession>
<gene>
    <name evidence="1" type="ORF">CLUMA_CG010286</name>
</gene>
<proteinExistence type="predicted"/>
<dbReference type="Proteomes" id="UP000183832">
    <property type="component" value="Unassembled WGS sequence"/>
</dbReference>
<reference evidence="1 2" key="1">
    <citation type="submission" date="2015-04" db="EMBL/GenBank/DDBJ databases">
        <authorList>
            <person name="Syromyatnikov M.Y."/>
            <person name="Popov V.N."/>
        </authorList>
    </citation>
    <scope>NUCLEOTIDE SEQUENCE [LARGE SCALE GENOMIC DNA]</scope>
</reference>